<reference evidence="4" key="2">
    <citation type="journal article" date="2019" name="Int. J. Syst. Evol. Microbiol.">
        <title>The Global Catalogue of Microorganisms (GCM) 10K type strain sequencing project: providing services to taxonomists for standard genome sequencing and annotation.</title>
        <authorList>
            <consortium name="The Broad Institute Genomics Platform"/>
            <consortium name="The Broad Institute Genome Sequencing Center for Infectious Disease"/>
            <person name="Wu L."/>
            <person name="Ma J."/>
        </authorList>
    </citation>
    <scope>NUCLEOTIDE SEQUENCE [LARGE SCALE GENOMIC DNA]</scope>
    <source>
        <strain evidence="4">NBRC 107715</strain>
    </source>
</reference>
<dbReference type="Proteomes" id="UP000321960">
    <property type="component" value="Unassembled WGS sequence"/>
</dbReference>
<keyword evidence="4" id="KW-1185">Reference proteome</keyword>
<reference evidence="2" key="4">
    <citation type="submission" date="2023-01" db="EMBL/GenBank/DDBJ databases">
        <title>Draft genome sequence of Methylobacterium oxalidis strain NBRC 107715.</title>
        <authorList>
            <person name="Sun Q."/>
            <person name="Mori K."/>
        </authorList>
    </citation>
    <scope>NUCLEOTIDE SEQUENCE</scope>
    <source>
        <strain evidence="2">NBRC 107715</strain>
    </source>
</reference>
<sequence>MAQFSAFAPVSSQAICRQMTSAIEGDVDAWCSEAKLISSEIPCIGRPWYSDTKLYEGHFVIQFTEYENSSGRGAKHDLTPQKLQGGLKLLSEKCPERISEMLTEQCHASTADMLIQASLFGRIVDGREPGTATTSSTRSPR</sequence>
<dbReference type="AlphaFoldDB" id="A0A512JDA0"/>
<dbReference type="OrthoDB" id="8265788at2"/>
<organism evidence="1 3">
    <name type="scientific">Methylobacterium oxalidis</name>
    <dbReference type="NCBI Taxonomy" id="944322"/>
    <lineage>
        <taxon>Bacteria</taxon>
        <taxon>Pseudomonadati</taxon>
        <taxon>Pseudomonadota</taxon>
        <taxon>Alphaproteobacteria</taxon>
        <taxon>Hyphomicrobiales</taxon>
        <taxon>Methylobacteriaceae</taxon>
        <taxon>Methylobacterium</taxon>
    </lineage>
</organism>
<dbReference type="EMBL" id="BSPK01000009">
    <property type="protein sequence ID" value="GLS62423.1"/>
    <property type="molecule type" value="Genomic_DNA"/>
</dbReference>
<reference evidence="2" key="1">
    <citation type="journal article" date="2014" name="Int. J. Syst. Evol. Microbiol.">
        <title>Complete genome of a new Firmicutes species belonging to the dominant human colonic microbiota ('Ruminococcus bicirculans') reveals two chromosomes and a selective capacity to utilize plant glucans.</title>
        <authorList>
            <consortium name="NISC Comparative Sequencing Program"/>
            <person name="Wegmann U."/>
            <person name="Louis P."/>
            <person name="Goesmann A."/>
            <person name="Henrissat B."/>
            <person name="Duncan S.H."/>
            <person name="Flint H.J."/>
        </authorList>
    </citation>
    <scope>NUCLEOTIDE SEQUENCE</scope>
    <source>
        <strain evidence="2">NBRC 107715</strain>
    </source>
</reference>
<dbReference type="EMBL" id="BJZU01000211">
    <property type="protein sequence ID" value="GEP07934.1"/>
    <property type="molecule type" value="Genomic_DNA"/>
</dbReference>
<dbReference type="RefSeq" id="WP_147029321.1">
    <property type="nucleotide sequence ID" value="NZ_BJZU01000211.1"/>
</dbReference>
<reference evidence="1 3" key="3">
    <citation type="submission" date="2019-07" db="EMBL/GenBank/DDBJ databases">
        <title>Whole genome shotgun sequence of Methylobacterium oxalidis NBRC 107715.</title>
        <authorList>
            <person name="Hosoyama A."/>
            <person name="Uohara A."/>
            <person name="Ohji S."/>
            <person name="Ichikawa N."/>
        </authorList>
    </citation>
    <scope>NUCLEOTIDE SEQUENCE [LARGE SCALE GENOMIC DNA]</scope>
    <source>
        <strain evidence="1 3">NBRC 107715</strain>
    </source>
</reference>
<proteinExistence type="predicted"/>
<gene>
    <name evidence="2" type="ORF">GCM10007888_08040</name>
    <name evidence="1" type="ORF">MOX02_59720</name>
</gene>
<accession>A0A512JDA0</accession>
<dbReference type="Proteomes" id="UP001156856">
    <property type="component" value="Unassembled WGS sequence"/>
</dbReference>
<name>A0A512JDA0_9HYPH</name>
<comment type="caution">
    <text evidence="1">The sequence shown here is derived from an EMBL/GenBank/DDBJ whole genome shotgun (WGS) entry which is preliminary data.</text>
</comment>
<protein>
    <submittedName>
        <fullName evidence="1">Uncharacterized protein</fullName>
    </submittedName>
</protein>
<evidence type="ECO:0000313" key="1">
    <source>
        <dbReference type="EMBL" id="GEP07934.1"/>
    </source>
</evidence>
<evidence type="ECO:0000313" key="2">
    <source>
        <dbReference type="EMBL" id="GLS62423.1"/>
    </source>
</evidence>
<evidence type="ECO:0000313" key="3">
    <source>
        <dbReference type="Proteomes" id="UP000321960"/>
    </source>
</evidence>
<evidence type="ECO:0000313" key="4">
    <source>
        <dbReference type="Proteomes" id="UP001156856"/>
    </source>
</evidence>